<reference evidence="1" key="1">
    <citation type="submission" date="2021-09" db="EMBL/GenBank/DDBJ databases">
        <title>Genome analysis of Fictibacillus sp. KIGAM418 isolated from marine sediment.</title>
        <authorList>
            <person name="Seo M.-J."/>
            <person name="Cho E.-S."/>
            <person name="Hwang C.Y."/>
        </authorList>
    </citation>
    <scope>NUCLEOTIDE SEQUENCE</scope>
    <source>
        <strain evidence="1">KIGAM418</strain>
    </source>
</reference>
<comment type="caution">
    <text evidence="1">The sequence shown here is derived from an EMBL/GenBank/DDBJ whole genome shotgun (WGS) entry which is preliminary data.</text>
</comment>
<dbReference type="EMBL" id="JAIWJX010000002">
    <property type="protein sequence ID" value="MCK6255748.1"/>
    <property type="molecule type" value="Genomic_DNA"/>
</dbReference>
<dbReference type="AlphaFoldDB" id="A0A9X2BFP4"/>
<name>A0A9X2BFP4_9BACL</name>
<keyword evidence="2" id="KW-1185">Reference proteome</keyword>
<dbReference type="RefSeq" id="WP_053355663.1">
    <property type="nucleotide sequence ID" value="NZ_JAIWJX010000002.1"/>
</dbReference>
<evidence type="ECO:0000313" key="2">
    <source>
        <dbReference type="Proteomes" id="UP001139011"/>
    </source>
</evidence>
<proteinExistence type="predicted"/>
<sequence length="103" mass="11890">MNQKLTVFIEYKVKPDIIEQYEAHMQNVLIELMKDGARNTSWLKALDQDSLYVESFDVEGSEVYHSLKQLRLLKGHSVYGPLDQMISGGLSKLHCWAFEKKGE</sequence>
<gene>
    <name evidence="1" type="ORF">LCY76_03815</name>
</gene>
<organism evidence="1 2">
    <name type="scientific">Fictibacillus marinisediminis</name>
    <dbReference type="NCBI Taxonomy" id="2878389"/>
    <lineage>
        <taxon>Bacteria</taxon>
        <taxon>Bacillati</taxon>
        <taxon>Bacillota</taxon>
        <taxon>Bacilli</taxon>
        <taxon>Bacillales</taxon>
        <taxon>Fictibacillaceae</taxon>
        <taxon>Fictibacillus</taxon>
    </lineage>
</organism>
<protein>
    <submittedName>
        <fullName evidence="1">Uncharacterized protein</fullName>
    </submittedName>
</protein>
<dbReference type="Proteomes" id="UP001139011">
    <property type="component" value="Unassembled WGS sequence"/>
</dbReference>
<evidence type="ECO:0000313" key="1">
    <source>
        <dbReference type="EMBL" id="MCK6255748.1"/>
    </source>
</evidence>
<accession>A0A9X2BFP4</accession>